<comment type="caution">
    <text evidence="1">The sequence shown here is derived from an EMBL/GenBank/DDBJ whole genome shotgun (WGS) entry which is preliminary data.</text>
</comment>
<protein>
    <submittedName>
        <fullName evidence="1">Uncharacterized protein</fullName>
    </submittedName>
</protein>
<keyword evidence="2" id="KW-1185">Reference proteome</keyword>
<proteinExistence type="predicted"/>
<feature type="non-terminal residue" evidence="1">
    <location>
        <position position="108"/>
    </location>
</feature>
<gene>
    <name evidence="1" type="ORF">IWQ57_003656</name>
</gene>
<evidence type="ECO:0000313" key="2">
    <source>
        <dbReference type="Proteomes" id="UP001140234"/>
    </source>
</evidence>
<name>A0ACC1JVL4_9FUNG</name>
<dbReference type="EMBL" id="JANBUJ010001247">
    <property type="protein sequence ID" value="KAJ2768154.1"/>
    <property type="molecule type" value="Genomic_DNA"/>
</dbReference>
<organism evidence="1 2">
    <name type="scientific">Coemansia nantahalensis</name>
    <dbReference type="NCBI Taxonomy" id="2789366"/>
    <lineage>
        <taxon>Eukaryota</taxon>
        <taxon>Fungi</taxon>
        <taxon>Fungi incertae sedis</taxon>
        <taxon>Zoopagomycota</taxon>
        <taxon>Kickxellomycotina</taxon>
        <taxon>Kickxellomycetes</taxon>
        <taxon>Kickxellales</taxon>
        <taxon>Kickxellaceae</taxon>
        <taxon>Coemansia</taxon>
    </lineage>
</organism>
<reference evidence="1" key="1">
    <citation type="submission" date="2022-07" db="EMBL/GenBank/DDBJ databases">
        <title>Phylogenomic reconstructions and comparative analyses of Kickxellomycotina fungi.</title>
        <authorList>
            <person name="Reynolds N.K."/>
            <person name="Stajich J.E."/>
            <person name="Barry K."/>
            <person name="Grigoriev I.V."/>
            <person name="Crous P."/>
            <person name="Smith M.E."/>
        </authorList>
    </citation>
    <scope>NUCLEOTIDE SEQUENCE</scope>
    <source>
        <strain evidence="1">CBS 109366</strain>
    </source>
</reference>
<accession>A0ACC1JVL4</accession>
<dbReference type="Proteomes" id="UP001140234">
    <property type="component" value="Unassembled WGS sequence"/>
</dbReference>
<sequence>MVTSEARTLGRQALLPPPGRPGLARPARRQTIAPSSQLPGGSRSGEGGLRAMASRHGGGRGSRPSVSNMSEILERSNAFSQSQQVDANSDDELERVVRKSGQSSLVNA</sequence>
<evidence type="ECO:0000313" key="1">
    <source>
        <dbReference type="EMBL" id="KAJ2768154.1"/>
    </source>
</evidence>